<protein>
    <submittedName>
        <fullName evidence="2">Uncharacterized protein</fullName>
    </submittedName>
</protein>
<dbReference type="AlphaFoldDB" id="A0A0E9Q712"/>
<sequence length="90" mass="9841">MISVNKEAPSPTRLSSEHDKPATDFGLISISTATHSVSLHHLLPRSSVFSLRGVDSGTGFWMTELYKVPNSASFWVSLPVEKRDKQTGSP</sequence>
<dbReference type="EMBL" id="GBXM01096043">
    <property type="protein sequence ID" value="JAH12534.1"/>
    <property type="molecule type" value="Transcribed_RNA"/>
</dbReference>
<feature type="region of interest" description="Disordered" evidence="1">
    <location>
        <begin position="1"/>
        <end position="20"/>
    </location>
</feature>
<reference evidence="2" key="2">
    <citation type="journal article" date="2015" name="Fish Shellfish Immunol.">
        <title>Early steps in the European eel (Anguilla anguilla)-Vibrio vulnificus interaction in the gills: Role of the RtxA13 toxin.</title>
        <authorList>
            <person name="Callol A."/>
            <person name="Pajuelo D."/>
            <person name="Ebbesson L."/>
            <person name="Teles M."/>
            <person name="MacKenzie S."/>
            <person name="Amaro C."/>
        </authorList>
    </citation>
    <scope>NUCLEOTIDE SEQUENCE</scope>
</reference>
<proteinExistence type="predicted"/>
<accession>A0A0E9Q712</accession>
<organism evidence="2">
    <name type="scientific">Anguilla anguilla</name>
    <name type="common">European freshwater eel</name>
    <name type="synonym">Muraena anguilla</name>
    <dbReference type="NCBI Taxonomy" id="7936"/>
    <lineage>
        <taxon>Eukaryota</taxon>
        <taxon>Metazoa</taxon>
        <taxon>Chordata</taxon>
        <taxon>Craniata</taxon>
        <taxon>Vertebrata</taxon>
        <taxon>Euteleostomi</taxon>
        <taxon>Actinopterygii</taxon>
        <taxon>Neopterygii</taxon>
        <taxon>Teleostei</taxon>
        <taxon>Anguilliformes</taxon>
        <taxon>Anguillidae</taxon>
        <taxon>Anguilla</taxon>
    </lineage>
</organism>
<name>A0A0E9Q712_ANGAN</name>
<evidence type="ECO:0000256" key="1">
    <source>
        <dbReference type="SAM" id="MobiDB-lite"/>
    </source>
</evidence>
<evidence type="ECO:0000313" key="2">
    <source>
        <dbReference type="EMBL" id="JAH12534.1"/>
    </source>
</evidence>
<reference evidence="2" key="1">
    <citation type="submission" date="2014-11" db="EMBL/GenBank/DDBJ databases">
        <authorList>
            <person name="Amaro Gonzalez C."/>
        </authorList>
    </citation>
    <scope>NUCLEOTIDE SEQUENCE</scope>
</reference>